<keyword evidence="1" id="KW-0812">Transmembrane</keyword>
<name>A0A974PST5_9HYPH</name>
<feature type="transmembrane region" description="Helical" evidence="1">
    <location>
        <begin position="354"/>
        <end position="381"/>
    </location>
</feature>
<evidence type="ECO:0000256" key="1">
    <source>
        <dbReference type="SAM" id="Phobius"/>
    </source>
</evidence>
<protein>
    <submittedName>
        <fullName evidence="3">Tripartite tricarboxylate transporter permease</fullName>
    </submittedName>
</protein>
<organism evidence="3 4">
    <name type="scientific">Xanthobacter dioxanivorans</name>
    <dbReference type="NCBI Taxonomy" id="2528964"/>
    <lineage>
        <taxon>Bacteria</taxon>
        <taxon>Pseudomonadati</taxon>
        <taxon>Pseudomonadota</taxon>
        <taxon>Alphaproteobacteria</taxon>
        <taxon>Hyphomicrobiales</taxon>
        <taxon>Xanthobacteraceae</taxon>
        <taxon>Xanthobacter</taxon>
    </lineage>
</organism>
<dbReference type="AlphaFoldDB" id="A0A974PST5"/>
<keyword evidence="4" id="KW-1185">Reference proteome</keyword>
<feature type="transmembrane region" description="Helical" evidence="1">
    <location>
        <begin position="466"/>
        <end position="485"/>
    </location>
</feature>
<feature type="transmembrane region" description="Helical" evidence="1">
    <location>
        <begin position="193"/>
        <end position="217"/>
    </location>
</feature>
<dbReference type="PANTHER" id="PTHR35342:SF5">
    <property type="entry name" value="TRICARBOXYLIC TRANSPORT PROTEIN"/>
    <property type="match status" value="1"/>
</dbReference>
<feature type="transmembrane region" description="Helical" evidence="1">
    <location>
        <begin position="323"/>
        <end position="342"/>
    </location>
</feature>
<feature type="transmembrane region" description="Helical" evidence="1">
    <location>
        <begin position="109"/>
        <end position="136"/>
    </location>
</feature>
<sequence>MDLLNNLVYGMSVALALDNLGYCLLGATLGTLIGVLPGIGPLATFAILLPISFYLPAVGAIIMLAGVYYGAQYGGSITSILVNIPGEASTVVTCLDGHKMALQGRAGSALAIAALASLFAGCVVTLVVAVAGPTLVKVALLFGPEEYVALLTLGLVSSVLLSGGSIAKSIAMALIGLLLSLVGMDVNTGTERFTFGILELSDGIGFTAVSIGLFGIAEIATSIEETGGAGRRIEKIRRLWPTADDFRRSIAPVLRGTALGTILGILPGGGGTIAAFGAYSLERKVSRRPGMFGRGAIEGVAGPEAANNAAAQANFIPMLSLGIPPNALMALMLGAMITHGITPGPQVMVKQPELFWGLIASMWVGNFILVILNLPLIGIWVSLLRIRYIYMFPGILVLTAIGSFAESNRVFDVYILIAFALLGYAVKKLNFPVAPLLLGLVLGGAFDEQLRRALLLSDGDWMTFVHHPIALGLLILTALLALLIAMPNIRHARDEALAGED</sequence>
<dbReference type="Proteomes" id="UP000596427">
    <property type="component" value="Chromosome"/>
</dbReference>
<proteinExistence type="predicted"/>
<feature type="transmembrane region" description="Helical" evidence="1">
    <location>
        <begin position="148"/>
        <end position="181"/>
    </location>
</feature>
<feature type="transmembrane region" description="Helical" evidence="1">
    <location>
        <begin position="45"/>
        <end position="71"/>
    </location>
</feature>
<evidence type="ECO:0000313" key="4">
    <source>
        <dbReference type="Proteomes" id="UP000596427"/>
    </source>
</evidence>
<dbReference type="KEGG" id="xdi:EZH22_11750"/>
<feature type="transmembrane region" description="Helical" evidence="1">
    <location>
        <begin position="411"/>
        <end position="426"/>
    </location>
</feature>
<feature type="transmembrane region" description="Helical" evidence="1">
    <location>
        <begin position="20"/>
        <end position="39"/>
    </location>
</feature>
<dbReference type="RefSeq" id="WP_203195797.1">
    <property type="nucleotide sequence ID" value="NZ_CP063362.1"/>
</dbReference>
<dbReference type="Pfam" id="PF01970">
    <property type="entry name" value="TctA"/>
    <property type="match status" value="1"/>
</dbReference>
<dbReference type="InterPro" id="IPR002823">
    <property type="entry name" value="DUF112_TM"/>
</dbReference>
<evidence type="ECO:0000259" key="2">
    <source>
        <dbReference type="Pfam" id="PF01970"/>
    </source>
</evidence>
<feature type="transmembrane region" description="Helical" evidence="1">
    <location>
        <begin position="258"/>
        <end position="281"/>
    </location>
</feature>
<feature type="transmembrane region" description="Helical" evidence="1">
    <location>
        <begin position="431"/>
        <end position="446"/>
    </location>
</feature>
<gene>
    <name evidence="3" type="ORF">EZH22_11750</name>
</gene>
<evidence type="ECO:0000313" key="3">
    <source>
        <dbReference type="EMBL" id="QRG08881.1"/>
    </source>
</evidence>
<feature type="domain" description="DUF112" evidence="2">
    <location>
        <begin position="20"/>
        <end position="438"/>
    </location>
</feature>
<reference evidence="3 4" key="1">
    <citation type="submission" date="2020-10" db="EMBL/GenBank/DDBJ databases">
        <title>Degradation of 1,4-Dioxane by Xanthobacter sp. YN2, via a Novel Group-2 Soluble Di-Iron Monooxygenase.</title>
        <authorList>
            <person name="Ma F."/>
            <person name="Wang Y."/>
            <person name="Yang J."/>
            <person name="Guo H."/>
            <person name="Su D."/>
            <person name="Yu L."/>
        </authorList>
    </citation>
    <scope>NUCLEOTIDE SEQUENCE [LARGE SCALE GENOMIC DNA]</scope>
    <source>
        <strain evidence="3 4">YN2</strain>
    </source>
</reference>
<dbReference type="PANTHER" id="PTHR35342">
    <property type="entry name" value="TRICARBOXYLIC TRANSPORT PROTEIN"/>
    <property type="match status" value="1"/>
</dbReference>
<keyword evidence="1" id="KW-1133">Transmembrane helix</keyword>
<accession>A0A974PST5</accession>
<dbReference type="EMBL" id="CP063362">
    <property type="protein sequence ID" value="QRG08881.1"/>
    <property type="molecule type" value="Genomic_DNA"/>
</dbReference>
<feature type="transmembrane region" description="Helical" evidence="1">
    <location>
        <begin position="388"/>
        <end position="405"/>
    </location>
</feature>
<keyword evidence="1" id="KW-0472">Membrane</keyword>